<dbReference type="Proteomes" id="UP000020529">
    <property type="component" value="Unassembled WGS sequence"/>
</dbReference>
<keyword evidence="8" id="KW-1133">Transmembrane helix</keyword>
<gene>
    <name evidence="12" type="ORF">M124_1966</name>
</gene>
<feature type="domain" description="TonB C-terminal" evidence="11">
    <location>
        <begin position="79"/>
        <end position="170"/>
    </location>
</feature>
<proteinExistence type="inferred from homology"/>
<comment type="similarity">
    <text evidence="2">Belongs to the TonB family.</text>
</comment>
<sequence>MLNEKRTQRIMKSKFLIFLSAVAMLLLFSNCGSKTTSNDQATTEVKDTVASKEEAVPDSVSILGDQVYDIVNTAPEFPGGMKACLEFLYKNITYPAQAIESKQEGQVVIQFVVTKNGKIIDPKVVKSVSPSLDAEAIRIINLMPDWTPGKQKNGQEVNSRFTLPVRFTLK</sequence>
<evidence type="ECO:0000313" key="12">
    <source>
        <dbReference type="EMBL" id="EXY74224.1"/>
    </source>
</evidence>
<evidence type="ECO:0000256" key="8">
    <source>
        <dbReference type="ARBA" id="ARBA00022989"/>
    </source>
</evidence>
<keyword evidence="9" id="KW-0472">Membrane</keyword>
<protein>
    <submittedName>
        <fullName evidence="12">TonB family C-terminal domain protein</fullName>
    </submittedName>
</protein>
<evidence type="ECO:0000256" key="2">
    <source>
        <dbReference type="ARBA" id="ARBA00006555"/>
    </source>
</evidence>
<keyword evidence="10" id="KW-0732">Signal</keyword>
<accession>A0A015SPU0</accession>
<dbReference type="InterPro" id="IPR037682">
    <property type="entry name" value="TonB_C"/>
</dbReference>
<keyword evidence="3" id="KW-0813">Transport</keyword>
<evidence type="ECO:0000256" key="4">
    <source>
        <dbReference type="ARBA" id="ARBA00022475"/>
    </source>
</evidence>
<evidence type="ECO:0000256" key="6">
    <source>
        <dbReference type="ARBA" id="ARBA00022692"/>
    </source>
</evidence>
<keyword evidence="6" id="KW-0812">Transmembrane</keyword>
<evidence type="ECO:0000256" key="9">
    <source>
        <dbReference type="ARBA" id="ARBA00023136"/>
    </source>
</evidence>
<evidence type="ECO:0000256" key="5">
    <source>
        <dbReference type="ARBA" id="ARBA00022519"/>
    </source>
</evidence>
<keyword evidence="7" id="KW-0653">Protein transport</keyword>
<evidence type="ECO:0000313" key="13">
    <source>
        <dbReference type="Proteomes" id="UP000020529"/>
    </source>
</evidence>
<evidence type="ECO:0000256" key="1">
    <source>
        <dbReference type="ARBA" id="ARBA00004383"/>
    </source>
</evidence>
<keyword evidence="4" id="KW-1003">Cell membrane</keyword>
<dbReference type="GO" id="GO:0031992">
    <property type="term" value="F:energy transducer activity"/>
    <property type="evidence" value="ECO:0007669"/>
    <property type="project" value="TreeGrafter"/>
</dbReference>
<evidence type="ECO:0000256" key="10">
    <source>
        <dbReference type="SAM" id="SignalP"/>
    </source>
</evidence>
<keyword evidence="5" id="KW-0997">Cell inner membrane</keyword>
<evidence type="ECO:0000256" key="7">
    <source>
        <dbReference type="ARBA" id="ARBA00022927"/>
    </source>
</evidence>
<dbReference type="EMBL" id="JGCY01000304">
    <property type="protein sequence ID" value="EXY74224.1"/>
    <property type="molecule type" value="Genomic_DNA"/>
</dbReference>
<dbReference type="Pfam" id="PF03544">
    <property type="entry name" value="TonB_C"/>
    <property type="match status" value="1"/>
</dbReference>
<evidence type="ECO:0000259" key="11">
    <source>
        <dbReference type="PROSITE" id="PS52015"/>
    </source>
</evidence>
<comment type="caution">
    <text evidence="12">The sequence shown here is derived from an EMBL/GenBank/DDBJ whole genome shotgun (WGS) entry which is preliminary data.</text>
</comment>
<dbReference type="PANTHER" id="PTHR33446:SF2">
    <property type="entry name" value="PROTEIN TONB"/>
    <property type="match status" value="1"/>
</dbReference>
<dbReference type="RefSeq" id="WP_005803501.1">
    <property type="nucleotide sequence ID" value="NZ_JGCY01000304.1"/>
</dbReference>
<dbReference type="GO" id="GO:0098797">
    <property type="term" value="C:plasma membrane protein complex"/>
    <property type="evidence" value="ECO:0007669"/>
    <property type="project" value="TreeGrafter"/>
</dbReference>
<dbReference type="GO" id="GO:0015031">
    <property type="term" value="P:protein transport"/>
    <property type="evidence" value="ECO:0007669"/>
    <property type="project" value="UniProtKB-KW"/>
</dbReference>
<dbReference type="FunFam" id="3.30.1150.10:FF:000002">
    <property type="entry name" value="Energy transducer TonB"/>
    <property type="match status" value="1"/>
</dbReference>
<name>A0A015SPU0_BACFG</name>
<dbReference type="Gene3D" id="3.30.1150.10">
    <property type="match status" value="1"/>
</dbReference>
<dbReference type="InterPro" id="IPR051045">
    <property type="entry name" value="TonB-dependent_transducer"/>
</dbReference>
<dbReference type="PROSITE" id="PS52015">
    <property type="entry name" value="TONB_CTD"/>
    <property type="match status" value="1"/>
</dbReference>
<dbReference type="AlphaFoldDB" id="A0A015SPU0"/>
<comment type="subcellular location">
    <subcellularLocation>
        <location evidence="1">Cell inner membrane</location>
        <topology evidence="1">Single-pass membrane protein</topology>
        <orientation evidence="1">Periplasmic side</orientation>
    </subcellularLocation>
</comment>
<dbReference type="NCBIfam" id="TIGR01352">
    <property type="entry name" value="tonB_Cterm"/>
    <property type="match status" value="1"/>
</dbReference>
<evidence type="ECO:0000256" key="3">
    <source>
        <dbReference type="ARBA" id="ARBA00022448"/>
    </source>
</evidence>
<feature type="signal peptide" evidence="10">
    <location>
        <begin position="1"/>
        <end position="34"/>
    </location>
</feature>
<organism evidence="12 13">
    <name type="scientific">Bacteroides fragilis str. 3988T(B)14</name>
    <dbReference type="NCBI Taxonomy" id="1339315"/>
    <lineage>
        <taxon>Bacteria</taxon>
        <taxon>Pseudomonadati</taxon>
        <taxon>Bacteroidota</taxon>
        <taxon>Bacteroidia</taxon>
        <taxon>Bacteroidales</taxon>
        <taxon>Bacteroidaceae</taxon>
        <taxon>Bacteroides</taxon>
    </lineage>
</organism>
<dbReference type="InterPro" id="IPR006260">
    <property type="entry name" value="TonB/TolA_C"/>
</dbReference>
<dbReference type="SUPFAM" id="SSF74653">
    <property type="entry name" value="TolA/TonB C-terminal domain"/>
    <property type="match status" value="1"/>
</dbReference>
<dbReference type="GO" id="GO:0055085">
    <property type="term" value="P:transmembrane transport"/>
    <property type="evidence" value="ECO:0007669"/>
    <property type="project" value="InterPro"/>
</dbReference>
<dbReference type="PATRIC" id="fig|1339315.3.peg.2719"/>
<feature type="chain" id="PRO_5001476589" evidence="10">
    <location>
        <begin position="35"/>
        <end position="170"/>
    </location>
</feature>
<reference evidence="12 13" key="1">
    <citation type="submission" date="2014-02" db="EMBL/GenBank/DDBJ databases">
        <authorList>
            <person name="Sears C."/>
            <person name="Carroll K."/>
            <person name="Sack B.R."/>
            <person name="Qadri F."/>
            <person name="Myers L.L."/>
            <person name="Chung G.-T."/>
            <person name="Escheverria P."/>
            <person name="Fraser C.M."/>
            <person name="Sadzewicz L."/>
            <person name="Shefchek K.A."/>
            <person name="Tallon L."/>
            <person name="Das S.P."/>
            <person name="Daugherty S."/>
            <person name="Mongodin E.F."/>
        </authorList>
    </citation>
    <scope>NUCLEOTIDE SEQUENCE [LARGE SCALE GENOMIC DNA]</scope>
    <source>
        <strain evidence="13">3988T(B)14</strain>
    </source>
</reference>
<dbReference type="PANTHER" id="PTHR33446">
    <property type="entry name" value="PROTEIN TONB-RELATED"/>
    <property type="match status" value="1"/>
</dbReference>